<protein>
    <recommendedName>
        <fullName evidence="4">HTH gntR-type domain-containing protein</fullName>
    </recommendedName>
</protein>
<accession>A0A344L2C4</accession>
<keyword evidence="3" id="KW-0804">Transcription</keyword>
<dbReference type="SMART" id="SM00345">
    <property type="entry name" value="HTH_GNTR"/>
    <property type="match status" value="1"/>
</dbReference>
<dbReference type="InterPro" id="IPR036390">
    <property type="entry name" value="WH_DNA-bd_sf"/>
</dbReference>
<dbReference type="InterPro" id="IPR008920">
    <property type="entry name" value="TF_FadR/GntR_C"/>
</dbReference>
<dbReference type="Gene3D" id="1.10.10.10">
    <property type="entry name" value="Winged helix-like DNA-binding domain superfamily/Winged helix DNA-binding domain"/>
    <property type="match status" value="1"/>
</dbReference>
<dbReference type="GO" id="GO:0003700">
    <property type="term" value="F:DNA-binding transcription factor activity"/>
    <property type="evidence" value="ECO:0007669"/>
    <property type="project" value="InterPro"/>
</dbReference>
<keyword evidence="2" id="KW-0238">DNA-binding</keyword>
<evidence type="ECO:0000256" key="2">
    <source>
        <dbReference type="ARBA" id="ARBA00023125"/>
    </source>
</evidence>
<dbReference type="InterPro" id="IPR036388">
    <property type="entry name" value="WH-like_DNA-bd_sf"/>
</dbReference>
<dbReference type="GO" id="GO:0003677">
    <property type="term" value="F:DNA binding"/>
    <property type="evidence" value="ECO:0007669"/>
    <property type="project" value="UniProtKB-KW"/>
</dbReference>
<organism evidence="5 6">
    <name type="scientific">Amycolatopsis albispora</name>
    <dbReference type="NCBI Taxonomy" id="1804986"/>
    <lineage>
        <taxon>Bacteria</taxon>
        <taxon>Bacillati</taxon>
        <taxon>Actinomycetota</taxon>
        <taxon>Actinomycetes</taxon>
        <taxon>Pseudonocardiales</taxon>
        <taxon>Pseudonocardiaceae</taxon>
        <taxon>Amycolatopsis</taxon>
    </lineage>
</organism>
<name>A0A344L2C4_9PSEU</name>
<dbReference type="SMART" id="SM00895">
    <property type="entry name" value="FCD"/>
    <property type="match status" value="1"/>
</dbReference>
<dbReference type="OrthoDB" id="8680240at2"/>
<dbReference type="RefSeq" id="WP_113691467.1">
    <property type="nucleotide sequence ID" value="NZ_CP015163.1"/>
</dbReference>
<evidence type="ECO:0000259" key="4">
    <source>
        <dbReference type="PROSITE" id="PS50949"/>
    </source>
</evidence>
<dbReference type="PANTHER" id="PTHR43537:SF5">
    <property type="entry name" value="UXU OPERON TRANSCRIPTIONAL REGULATOR"/>
    <property type="match status" value="1"/>
</dbReference>
<evidence type="ECO:0000313" key="6">
    <source>
        <dbReference type="Proteomes" id="UP000250434"/>
    </source>
</evidence>
<gene>
    <name evidence="5" type="ORF">A4R43_06340</name>
</gene>
<dbReference type="KEGG" id="aab:A4R43_06340"/>
<dbReference type="Pfam" id="PF00392">
    <property type="entry name" value="GntR"/>
    <property type="match status" value="1"/>
</dbReference>
<dbReference type="PANTHER" id="PTHR43537">
    <property type="entry name" value="TRANSCRIPTIONAL REGULATOR, GNTR FAMILY"/>
    <property type="match status" value="1"/>
</dbReference>
<evidence type="ECO:0000256" key="1">
    <source>
        <dbReference type="ARBA" id="ARBA00023015"/>
    </source>
</evidence>
<proteinExistence type="predicted"/>
<feature type="domain" description="HTH gntR-type" evidence="4">
    <location>
        <begin position="1"/>
        <end position="67"/>
    </location>
</feature>
<keyword evidence="1" id="KW-0805">Transcription regulation</keyword>
<evidence type="ECO:0000256" key="3">
    <source>
        <dbReference type="ARBA" id="ARBA00023163"/>
    </source>
</evidence>
<dbReference type="InterPro" id="IPR000524">
    <property type="entry name" value="Tscrpt_reg_HTH_GntR"/>
</dbReference>
<reference evidence="5 6" key="1">
    <citation type="submission" date="2016-04" db="EMBL/GenBank/DDBJ databases">
        <title>Complete genome sequence and analysis of deep-sea sediment isolate, Amycolatopsis sp. WP1.</title>
        <authorList>
            <person name="Wang H."/>
            <person name="Chen S."/>
            <person name="Wu Q."/>
        </authorList>
    </citation>
    <scope>NUCLEOTIDE SEQUENCE [LARGE SCALE GENOMIC DNA]</scope>
    <source>
        <strain evidence="5 6">WP1</strain>
    </source>
</reference>
<dbReference type="CDD" id="cd07377">
    <property type="entry name" value="WHTH_GntR"/>
    <property type="match status" value="1"/>
</dbReference>
<dbReference type="AlphaFoldDB" id="A0A344L2C4"/>
<evidence type="ECO:0000313" key="5">
    <source>
        <dbReference type="EMBL" id="AXB42198.1"/>
    </source>
</evidence>
<dbReference type="SUPFAM" id="SSF46785">
    <property type="entry name" value="Winged helix' DNA-binding domain"/>
    <property type="match status" value="1"/>
</dbReference>
<keyword evidence="6" id="KW-1185">Reference proteome</keyword>
<dbReference type="PRINTS" id="PR00035">
    <property type="entry name" value="HTHGNTR"/>
</dbReference>
<dbReference type="SUPFAM" id="SSF48008">
    <property type="entry name" value="GntR ligand-binding domain-like"/>
    <property type="match status" value="1"/>
</dbReference>
<dbReference type="PROSITE" id="PS50949">
    <property type="entry name" value="HTH_GNTR"/>
    <property type="match status" value="1"/>
</dbReference>
<dbReference type="EMBL" id="CP015163">
    <property type="protein sequence ID" value="AXB42198.1"/>
    <property type="molecule type" value="Genomic_DNA"/>
</dbReference>
<dbReference type="Pfam" id="PF07729">
    <property type="entry name" value="FCD"/>
    <property type="match status" value="1"/>
</dbReference>
<dbReference type="InterPro" id="IPR011711">
    <property type="entry name" value="GntR_C"/>
</dbReference>
<dbReference type="Proteomes" id="UP000250434">
    <property type="component" value="Chromosome"/>
</dbReference>
<dbReference type="Gene3D" id="1.20.120.530">
    <property type="entry name" value="GntR ligand-binding domain-like"/>
    <property type="match status" value="1"/>
</dbReference>
<sequence>MNRAELEELLRDRILAAEIAPGERINESAVAAELGVSRTPVREALLRLEGGGLVRFDRGRGFLAAPLSAAEVRETYPIIAQLEALAVSTTGPALRGLAPELAELNTAFAAATEAARAHELDAEFHRTVVSRCGNARLIALIGGLWRNIRRYEHVYFAGDRERRRSAAEHAAIVDAVAAGDAAAAARAVADNTTESMHLLLARW</sequence>